<dbReference type="InterPro" id="IPR033756">
    <property type="entry name" value="YlxH/NBP35"/>
</dbReference>
<dbReference type="PANTHER" id="PTHR43384:SF4">
    <property type="entry name" value="CELLULOSE BIOSYNTHESIS PROTEIN BCSQ-RELATED"/>
    <property type="match status" value="1"/>
</dbReference>
<keyword evidence="3" id="KW-0282">Flagellum</keyword>
<evidence type="ECO:0000256" key="2">
    <source>
        <dbReference type="ARBA" id="ARBA00022840"/>
    </source>
</evidence>
<dbReference type="EMBL" id="JACHFG010000002">
    <property type="protein sequence ID" value="MBB6042888.1"/>
    <property type="molecule type" value="Genomic_DNA"/>
</dbReference>
<accession>A0ABR6P9D2</accession>
<dbReference type="InterPro" id="IPR033875">
    <property type="entry name" value="FlhG"/>
</dbReference>
<reference evidence="3 4" key="1">
    <citation type="submission" date="2020-08" db="EMBL/GenBank/DDBJ databases">
        <title>Genomic Encyclopedia of Type Strains, Phase IV (KMG-IV): sequencing the most valuable type-strain genomes for metagenomic binning, comparative biology and taxonomic classification.</title>
        <authorList>
            <person name="Goeker M."/>
        </authorList>
    </citation>
    <scope>NUCLEOTIDE SEQUENCE [LARGE SCALE GENOMIC DNA]</scope>
    <source>
        <strain evidence="3 4">DSM 24625</strain>
    </source>
</reference>
<evidence type="ECO:0000313" key="4">
    <source>
        <dbReference type="Proteomes" id="UP000555838"/>
    </source>
</evidence>
<sequence length="381" mass="42989">MIIIPVASGKGGVGKSLFSVNIAICLANEGKSVLLIDLDLGASNLHSMLNIIPKKSIGTFLKTKINFPDIIIESGIKNLSFIAGDSDIPELANIAASQKKTIIRNLKSLKYDYLVIDLGAGTAFNIIDFFLMSKRGVIVTTPTVTATMNAYLFLKNIIFRLLSSVFKRGTKGNEILITIKQNSIDLQKVYIPNLLSKLENEDPENYSKFDKLFKTICPFMIFNMLKTPNDIKKTEKIIKSAKNYLSINLQSIGAIYKDEIVDQALNNKIPITIYKPTSSTSKSIKKIAKKLIEIEDLTNDAELLNEEDLNESYDFVLREAQEEYIGKIEYLESLIKNKTIESSEIIDIIKSQKREIETLRKQNMLFKKKLFEKLERAKEEV</sequence>
<dbReference type="PANTHER" id="PTHR43384">
    <property type="entry name" value="SEPTUM SITE-DETERMINING PROTEIN MIND HOMOLOG, CHLOROPLASTIC-RELATED"/>
    <property type="match status" value="1"/>
</dbReference>
<dbReference type="InterPro" id="IPR050625">
    <property type="entry name" value="ParA/MinD_ATPase"/>
</dbReference>
<dbReference type="InterPro" id="IPR027417">
    <property type="entry name" value="P-loop_NTPase"/>
</dbReference>
<gene>
    <name evidence="3" type="ORF">HNP68_000501</name>
</gene>
<organism evidence="3 4">
    <name type="scientific">Borreliella yangtzensis</name>
    <dbReference type="NCBI Taxonomy" id="683292"/>
    <lineage>
        <taxon>Bacteria</taxon>
        <taxon>Pseudomonadati</taxon>
        <taxon>Spirochaetota</taxon>
        <taxon>Spirochaetia</taxon>
        <taxon>Spirochaetales</taxon>
        <taxon>Borreliaceae</taxon>
        <taxon>Borreliella</taxon>
    </lineage>
</organism>
<keyword evidence="2" id="KW-0067">ATP-binding</keyword>
<comment type="caution">
    <text evidence="3">The sequence shown here is derived from an EMBL/GenBank/DDBJ whole genome shotgun (WGS) entry which is preliminary data.</text>
</comment>
<evidence type="ECO:0000313" key="3">
    <source>
        <dbReference type="EMBL" id="MBB6042888.1"/>
    </source>
</evidence>
<dbReference type="Gene3D" id="3.40.50.300">
    <property type="entry name" value="P-loop containing nucleotide triphosphate hydrolases"/>
    <property type="match status" value="1"/>
</dbReference>
<keyword evidence="3" id="KW-0969">Cilium</keyword>
<keyword evidence="1" id="KW-0547">Nucleotide-binding</keyword>
<protein>
    <submittedName>
        <fullName evidence="3">Flagellar biosynthesis protein FlhG</fullName>
    </submittedName>
</protein>
<dbReference type="RefSeq" id="WP_183220114.1">
    <property type="nucleotide sequence ID" value="NZ_CP123998.1"/>
</dbReference>
<name>A0ABR6P9D2_9SPIR</name>
<keyword evidence="4" id="KW-1185">Reference proteome</keyword>
<evidence type="ECO:0000256" key="1">
    <source>
        <dbReference type="ARBA" id="ARBA00022741"/>
    </source>
</evidence>
<dbReference type="CDD" id="cd02038">
    <property type="entry name" value="FlhG-like"/>
    <property type="match status" value="1"/>
</dbReference>
<proteinExistence type="predicted"/>
<dbReference type="SUPFAM" id="SSF52540">
    <property type="entry name" value="P-loop containing nucleoside triphosphate hydrolases"/>
    <property type="match status" value="1"/>
</dbReference>
<dbReference type="Pfam" id="PF10609">
    <property type="entry name" value="ParA"/>
    <property type="match status" value="1"/>
</dbReference>
<keyword evidence="3" id="KW-0966">Cell projection</keyword>
<dbReference type="Proteomes" id="UP000555838">
    <property type="component" value="Unassembled WGS sequence"/>
</dbReference>